<accession>A0ABU3LGW5</accession>
<proteinExistence type="predicted"/>
<keyword evidence="2" id="KW-1185">Reference proteome</keyword>
<protein>
    <recommendedName>
        <fullName evidence="3">Glycosyl hydrolase family 16</fullName>
    </recommendedName>
</protein>
<dbReference type="Gene3D" id="2.60.40.1080">
    <property type="match status" value="1"/>
</dbReference>
<dbReference type="PROSITE" id="PS51257">
    <property type="entry name" value="PROKAR_LIPOPROTEIN"/>
    <property type="match status" value="1"/>
</dbReference>
<evidence type="ECO:0000313" key="2">
    <source>
        <dbReference type="Proteomes" id="UP001257277"/>
    </source>
</evidence>
<dbReference type="Proteomes" id="UP001257277">
    <property type="component" value="Unassembled WGS sequence"/>
</dbReference>
<organism evidence="1 2">
    <name type="scientific">Asprobacillus argus</name>
    <dbReference type="NCBI Taxonomy" id="3076534"/>
    <lineage>
        <taxon>Bacteria</taxon>
        <taxon>Pseudomonadati</taxon>
        <taxon>Bacteroidota</taxon>
        <taxon>Flavobacteriia</taxon>
        <taxon>Flavobacteriales</taxon>
        <taxon>Flavobacteriaceae</taxon>
        <taxon>Asprobacillus</taxon>
    </lineage>
</organism>
<sequence>MKTIKYIKTKISIAMGILLLTTAGCERDLSEDVVAATFPSTAEVYTDAPVGLTDEFFISFNPAEGANPNGFGTDDNVAYQGNSSIRIDVPGINDPNGTFIGGIFKDRGNGRNLTSYDALTFWVKGSTTATVGVFGFGTDFEQNKYVVGLDNVHLSTDWTKVVIPIPDASKLVQEKGMFTFSAGTDSTGGLGYTFWIDEIRFEKLGTIAQPRPAIMNGQAATAQTFNGAVAIVNGLTETFNLANGQDVTVTAAPLYYTFTSSNTAVATVTEIGAAVVNTAGTTTITASLNGIDAAGSLTLESLGDFTNAPTPTRDASLVISLFSDAYANVPVDYFNGFWQPFQTTGSADFNVNGDNVLNYTNFNFVGTSFSNPTVDATSMTHAHFDIFIPGTINPGSQLKITIRDFGADGVDGGGDDTNLETTLTTATLVGDAWNSIDIPLTMVNKNRLGLIIYENLGTNLTNFYADNIYFYEVPTTPTAAAPDPTLPAANVISLFSNAYTDVTVDTWRTPWSAAATVFSDVTIAGNDTKKYENLGFVGIETVSNTVDASAMTHIHMDVWSPDFTSFNIKLVDFGPDNAFGGGDDTEHEISVTGPAQGEWVSLDIPLSDFTNLTSRANIAQYILVGQPFEVTDVFIDNIYFHN</sequence>
<gene>
    <name evidence="1" type="ORF">RQM59_09835</name>
</gene>
<dbReference type="RefSeq" id="WP_349241936.1">
    <property type="nucleotide sequence ID" value="NZ_JAVTTO010000003.1"/>
</dbReference>
<reference evidence="1 2" key="1">
    <citation type="submission" date="2023-09" db="EMBL/GenBank/DDBJ databases">
        <title>Novel taxa isolated from Blanes Bay.</title>
        <authorList>
            <person name="Rey-Velasco X."/>
            <person name="Lucena T."/>
        </authorList>
    </citation>
    <scope>NUCLEOTIDE SEQUENCE [LARGE SCALE GENOMIC DNA]</scope>
    <source>
        <strain evidence="1 2">S356</strain>
    </source>
</reference>
<dbReference type="InterPro" id="IPR008979">
    <property type="entry name" value="Galactose-bd-like_sf"/>
</dbReference>
<dbReference type="SUPFAM" id="SSF49785">
    <property type="entry name" value="Galactose-binding domain-like"/>
    <property type="match status" value="1"/>
</dbReference>
<dbReference type="SUPFAM" id="SSF49373">
    <property type="entry name" value="Invasin/intimin cell-adhesion fragments"/>
    <property type="match status" value="1"/>
</dbReference>
<dbReference type="InterPro" id="IPR008964">
    <property type="entry name" value="Invasin/intimin_cell_adhesion"/>
</dbReference>
<evidence type="ECO:0008006" key="3">
    <source>
        <dbReference type="Google" id="ProtNLM"/>
    </source>
</evidence>
<comment type="caution">
    <text evidence="1">The sequence shown here is derived from an EMBL/GenBank/DDBJ whole genome shotgun (WGS) entry which is preliminary data.</text>
</comment>
<evidence type="ECO:0000313" key="1">
    <source>
        <dbReference type="EMBL" id="MDT7832678.1"/>
    </source>
</evidence>
<name>A0ABU3LGW5_9FLAO</name>
<dbReference type="EMBL" id="JAVTTO010000003">
    <property type="protein sequence ID" value="MDT7832678.1"/>
    <property type="molecule type" value="Genomic_DNA"/>
</dbReference>
<dbReference type="Gene3D" id="2.60.120.430">
    <property type="entry name" value="Galactose-binding lectin"/>
    <property type="match status" value="2"/>
</dbReference>